<feature type="domain" description="HTH araC/xylS-type" evidence="4">
    <location>
        <begin position="283"/>
        <end position="381"/>
    </location>
</feature>
<dbReference type="InterPro" id="IPR018062">
    <property type="entry name" value="HTH_AraC-typ_CS"/>
</dbReference>
<sequence length="385" mass="42843">MKGIQFWERYSTLLSPRMLGCEFIAQSQMGCVSFHDSGLVEARQSGMSLPPMISAKALGAMPQFVLDVAGERRLIAAMRAAELSYKFVDERSGYISAHSLATFIHEAAWSTGLKNIGLFWSPHLTVAEYGAWGRYVLSAPNLGTALNRASFVMPLHSSTDRAWLESPGSPARYCYDFGIKSHRAYPDVGFSAIGVILSIFKAYLGANWTPRAVLLNFHKVTNANEAEDVFRCPVIWDAPRLGIEFDWCCLHASRSSRPNAENPTTVDDIARERLGGPPETLSERVAELARQQLHDDAVSIDSIARSLDVGVRTLQRRLEAEGGRYRNIINRVRIERATELLALPTEAVSDIATALGYETSNNFSRSFKRQMGISPTEFRSTLYRK</sequence>
<gene>
    <name evidence="5" type="ORF">GS617_07685</name>
</gene>
<evidence type="ECO:0000256" key="1">
    <source>
        <dbReference type="ARBA" id="ARBA00023015"/>
    </source>
</evidence>
<dbReference type="PROSITE" id="PS00041">
    <property type="entry name" value="HTH_ARAC_FAMILY_1"/>
    <property type="match status" value="1"/>
</dbReference>
<dbReference type="Proteomes" id="UP000599383">
    <property type="component" value="Unassembled WGS sequence"/>
</dbReference>
<dbReference type="SUPFAM" id="SSF46689">
    <property type="entry name" value="Homeodomain-like"/>
    <property type="match status" value="1"/>
</dbReference>
<evidence type="ECO:0000313" key="5">
    <source>
        <dbReference type="EMBL" id="NOD30144.1"/>
    </source>
</evidence>
<proteinExistence type="predicted"/>
<dbReference type="RefSeq" id="WP_171170664.1">
    <property type="nucleotide sequence ID" value="NZ_WVQY01000002.1"/>
</dbReference>
<dbReference type="PRINTS" id="PR00032">
    <property type="entry name" value="HTHARAC"/>
</dbReference>
<keyword evidence="3" id="KW-0804">Transcription</keyword>
<protein>
    <submittedName>
        <fullName evidence="5">Helix-turn-helix domain-containing protein</fullName>
    </submittedName>
</protein>
<dbReference type="Pfam" id="PF12625">
    <property type="entry name" value="Arabinose_bd"/>
    <property type="match status" value="1"/>
</dbReference>
<dbReference type="Pfam" id="PF12833">
    <property type="entry name" value="HTH_18"/>
    <property type="match status" value="1"/>
</dbReference>
<evidence type="ECO:0000256" key="2">
    <source>
        <dbReference type="ARBA" id="ARBA00023125"/>
    </source>
</evidence>
<dbReference type="SMART" id="SM00342">
    <property type="entry name" value="HTH_ARAC"/>
    <property type="match status" value="1"/>
</dbReference>
<dbReference type="InterPro" id="IPR020449">
    <property type="entry name" value="Tscrpt_reg_AraC-type_HTH"/>
</dbReference>
<dbReference type="InterPro" id="IPR009057">
    <property type="entry name" value="Homeodomain-like_sf"/>
</dbReference>
<accession>A0ABX1WA24</accession>
<dbReference type="PANTHER" id="PTHR47894:SF4">
    <property type="entry name" value="HTH-TYPE TRANSCRIPTIONAL REGULATOR GADX"/>
    <property type="match status" value="1"/>
</dbReference>
<keyword evidence="6" id="KW-1185">Reference proteome</keyword>
<keyword evidence="2" id="KW-0238">DNA-binding</keyword>
<dbReference type="PROSITE" id="PS01124">
    <property type="entry name" value="HTH_ARAC_FAMILY_2"/>
    <property type="match status" value="1"/>
</dbReference>
<organism evidence="5 6">
    <name type="scientific">Ruegeria atlantica</name>
    <dbReference type="NCBI Taxonomy" id="81569"/>
    <lineage>
        <taxon>Bacteria</taxon>
        <taxon>Pseudomonadati</taxon>
        <taxon>Pseudomonadota</taxon>
        <taxon>Alphaproteobacteria</taxon>
        <taxon>Rhodobacterales</taxon>
        <taxon>Roseobacteraceae</taxon>
        <taxon>Ruegeria</taxon>
    </lineage>
</organism>
<name>A0ABX1WA24_9RHOB</name>
<evidence type="ECO:0000256" key="3">
    <source>
        <dbReference type="ARBA" id="ARBA00023163"/>
    </source>
</evidence>
<dbReference type="PANTHER" id="PTHR47894">
    <property type="entry name" value="HTH-TYPE TRANSCRIPTIONAL REGULATOR GADX"/>
    <property type="match status" value="1"/>
</dbReference>
<dbReference type="Gene3D" id="1.10.10.60">
    <property type="entry name" value="Homeodomain-like"/>
    <property type="match status" value="1"/>
</dbReference>
<evidence type="ECO:0000259" key="4">
    <source>
        <dbReference type="PROSITE" id="PS01124"/>
    </source>
</evidence>
<evidence type="ECO:0000313" key="6">
    <source>
        <dbReference type="Proteomes" id="UP000599383"/>
    </source>
</evidence>
<dbReference type="InterPro" id="IPR032687">
    <property type="entry name" value="AraC-type_N"/>
</dbReference>
<dbReference type="InterPro" id="IPR018060">
    <property type="entry name" value="HTH_AraC"/>
</dbReference>
<comment type="caution">
    <text evidence="5">The sequence shown here is derived from an EMBL/GenBank/DDBJ whole genome shotgun (WGS) entry which is preliminary data.</text>
</comment>
<keyword evidence="1" id="KW-0805">Transcription regulation</keyword>
<reference evidence="5 6" key="1">
    <citation type="submission" date="2019-12" db="EMBL/GenBank/DDBJ databases">
        <title>Ruegeria JWLKs population differentiation of coral mucus and skeleton niches.</title>
        <authorList>
            <person name="Luo D."/>
        </authorList>
    </citation>
    <scope>NUCLEOTIDE SEQUENCE [LARGE SCALE GENOMIC DNA]</scope>
    <source>
        <strain evidence="5 6">HKCCD6238</strain>
    </source>
</reference>
<dbReference type="EMBL" id="WVQY01000002">
    <property type="protein sequence ID" value="NOD30144.1"/>
    <property type="molecule type" value="Genomic_DNA"/>
</dbReference>